<evidence type="ECO:0000259" key="2">
    <source>
        <dbReference type="PROSITE" id="PS51635"/>
    </source>
</evidence>
<comment type="caution">
    <text evidence="1">Lacks conserved residue(s) required for the propagation of feature annotation.</text>
</comment>
<protein>
    <submittedName>
        <fullName evidence="3">Patatin-like protein</fullName>
    </submittedName>
</protein>
<dbReference type="RefSeq" id="WP_217681496.1">
    <property type="nucleotide sequence ID" value="NZ_JAHRGL010000019.1"/>
</dbReference>
<dbReference type="Pfam" id="PF01734">
    <property type="entry name" value="Patatin"/>
    <property type="match status" value="1"/>
</dbReference>
<keyword evidence="1" id="KW-0443">Lipid metabolism</keyword>
<gene>
    <name evidence="3" type="ORF">KRX52_09490</name>
</gene>
<dbReference type="EMBL" id="JAHRGL010000019">
    <property type="protein sequence ID" value="MBV2133034.1"/>
    <property type="molecule type" value="Genomic_DNA"/>
</dbReference>
<evidence type="ECO:0000256" key="1">
    <source>
        <dbReference type="PROSITE-ProRule" id="PRU01161"/>
    </source>
</evidence>
<keyword evidence="1" id="KW-0442">Lipid degradation</keyword>
<organism evidence="3 4">
    <name type="scientific">Geopseudomonas aromaticivorans</name>
    <dbReference type="NCBI Taxonomy" id="2849492"/>
    <lineage>
        <taxon>Bacteria</taxon>
        <taxon>Pseudomonadati</taxon>
        <taxon>Pseudomonadota</taxon>
        <taxon>Gammaproteobacteria</taxon>
        <taxon>Pseudomonadales</taxon>
        <taxon>Pseudomonadaceae</taxon>
        <taxon>Geopseudomonas</taxon>
    </lineage>
</organism>
<sequence>MKEKELRLALVFFGGVSLAVYQHGINREILNLVRASKIYHGGRSGEDAAVGGSFHDHYPDEPERSTGDLYHEFLAALGKDIALRVVVDVIAGSSAGGINGITLSAALAHDRSLMPITRMWLEQADMLSLLAPEAKARMWSKWYFWPLLRPLLSRLGREGLLPGQADAEMAQRISVFLRSRWFKPPLDGRRLSALILDGLTAMSRAVMPGAESLLPKGERFDLVVTVTDFRGLERPIFIHDPPVAYEREHRRLLRFGLEHRKTGHLISDFDADSFPSLAFAGRASASYPGAFPPAQLRELDDLLAERHMPWPARSRFVVRNFRDYYERNEAAEEAVLVDGSVLDNKPIMACVEAIHTHGALREVDRRLVYIDPHPKGTRRLPAVGVPGFFATLRGALSDLPRQDPVYNELAVISRYNVQARRLKASILHARPQIVRFIEKETAGKLKGGFTADDLRHWRLLSITLLSGTAIVYDAWMRALIFEALDFVVRIVATACQYTADSPQARRVQEVIEAWARRQGIIAESYVMPEQLYQNVDLPQFARMILDFGLVYKKRRLNFVLHEINELYPELPDACGVDSEDLDLLKIKLHKCVNELSVYDDDLDFLSRHALGACRELFMDEEEGGGLSAEQLSDDPDAAAEISRLVERLAQECDLARTVDNVDAVLASPLVQNLPEEGRLAILTGYLGYFFWDIILRPTATALSLEAGPIEEILVDRISPEDARSIVLDEGKPVLLGSSFAGFGGFLGRAVRENDYLWGRLHAVDRLFDILLSTVPANLREGLAVEALKKRAFERVLEEEGQRLALVPELIARLGEAVGRL</sequence>
<accession>A0ABS6MW53</accession>
<dbReference type="NCBIfam" id="TIGR03607">
    <property type="entry name" value="patatin-like protein"/>
    <property type="match status" value="1"/>
</dbReference>
<proteinExistence type="predicted"/>
<feature type="active site" description="Nucleophile" evidence="1">
    <location>
        <position position="94"/>
    </location>
</feature>
<feature type="short sequence motif" description="GXSXG" evidence="1">
    <location>
        <begin position="92"/>
        <end position="96"/>
    </location>
</feature>
<name>A0ABS6MW53_9GAMM</name>
<dbReference type="Proteomes" id="UP000813068">
    <property type="component" value="Unassembled WGS sequence"/>
</dbReference>
<evidence type="ECO:0000313" key="3">
    <source>
        <dbReference type="EMBL" id="MBV2133034.1"/>
    </source>
</evidence>
<reference evidence="3 4" key="1">
    <citation type="submission" date="2021-06" db="EMBL/GenBank/DDBJ databases">
        <title>Differences between aerobic and microaerobic xylene degrading microbial communities.</title>
        <authorList>
            <person name="Banerjee S."/>
            <person name="Tancsics A."/>
        </authorList>
    </citation>
    <scope>NUCLEOTIDE SEQUENCE [LARGE SCALE GENOMIC DNA]</scope>
    <source>
        <strain evidence="3 4">MAP12</strain>
    </source>
</reference>
<dbReference type="InterPro" id="IPR019894">
    <property type="entry name" value="Patatin-related_protein"/>
</dbReference>
<evidence type="ECO:0000313" key="4">
    <source>
        <dbReference type="Proteomes" id="UP000813068"/>
    </source>
</evidence>
<feature type="domain" description="PNPLA" evidence="2">
    <location>
        <begin position="10"/>
        <end position="351"/>
    </location>
</feature>
<keyword evidence="4" id="KW-1185">Reference proteome</keyword>
<feature type="active site" description="Proton acceptor" evidence="1">
    <location>
        <position position="338"/>
    </location>
</feature>
<keyword evidence="1" id="KW-0378">Hydrolase</keyword>
<dbReference type="PROSITE" id="PS51635">
    <property type="entry name" value="PNPLA"/>
    <property type="match status" value="1"/>
</dbReference>
<dbReference type="InterPro" id="IPR024282">
    <property type="entry name" value="DUF3376"/>
</dbReference>
<comment type="caution">
    <text evidence="3">The sequence shown here is derived from an EMBL/GenBank/DDBJ whole genome shotgun (WGS) entry which is preliminary data.</text>
</comment>
<dbReference type="InterPro" id="IPR002641">
    <property type="entry name" value="PNPLA_dom"/>
</dbReference>
<dbReference type="Pfam" id="PF11856">
    <property type="entry name" value="DUF3376"/>
    <property type="match status" value="1"/>
</dbReference>